<accession>A0A4C1TCQ8</accession>
<evidence type="ECO:0000313" key="6">
    <source>
        <dbReference type="EMBL" id="GBP11091.1"/>
    </source>
</evidence>
<evidence type="ECO:0000256" key="3">
    <source>
        <dbReference type="ARBA" id="ARBA00023274"/>
    </source>
</evidence>
<dbReference type="EMBL" id="BGZK01000044">
    <property type="protein sequence ID" value="GBP11091.1"/>
    <property type="molecule type" value="Genomic_DNA"/>
</dbReference>
<proteinExistence type="inferred from homology"/>
<dbReference type="GO" id="GO:0032543">
    <property type="term" value="P:mitochondrial translation"/>
    <property type="evidence" value="ECO:0007669"/>
    <property type="project" value="TreeGrafter"/>
</dbReference>
<protein>
    <recommendedName>
        <fullName evidence="4">Small ribosomal subunit protein bS16m</fullName>
    </recommendedName>
    <alternativeName>
        <fullName evidence="5">28S ribosomal protein S16, mitochondrial</fullName>
    </alternativeName>
</protein>
<evidence type="ECO:0000256" key="5">
    <source>
        <dbReference type="ARBA" id="ARBA00035438"/>
    </source>
</evidence>
<dbReference type="NCBIfam" id="TIGR00002">
    <property type="entry name" value="S16"/>
    <property type="match status" value="1"/>
</dbReference>
<reference evidence="6 7" key="1">
    <citation type="journal article" date="2019" name="Commun. Biol.">
        <title>The bagworm genome reveals a unique fibroin gene that provides high tensile strength.</title>
        <authorList>
            <person name="Kono N."/>
            <person name="Nakamura H."/>
            <person name="Ohtoshi R."/>
            <person name="Tomita M."/>
            <person name="Numata K."/>
            <person name="Arakawa K."/>
        </authorList>
    </citation>
    <scope>NUCLEOTIDE SEQUENCE [LARGE SCALE GENOMIC DNA]</scope>
</reference>
<dbReference type="Gene3D" id="3.30.1320.10">
    <property type="match status" value="1"/>
</dbReference>
<keyword evidence="7" id="KW-1185">Reference proteome</keyword>
<dbReference type="PANTHER" id="PTHR12919">
    <property type="entry name" value="30S RIBOSOMAL PROTEIN S16"/>
    <property type="match status" value="1"/>
</dbReference>
<dbReference type="GO" id="GO:0003735">
    <property type="term" value="F:structural constituent of ribosome"/>
    <property type="evidence" value="ECO:0007669"/>
    <property type="project" value="InterPro"/>
</dbReference>
<dbReference type="STRING" id="151549.A0A4C1TCQ8"/>
<dbReference type="PANTHER" id="PTHR12919:SF20">
    <property type="entry name" value="SMALL RIBOSOMAL SUBUNIT PROTEIN BS16M"/>
    <property type="match status" value="1"/>
</dbReference>
<comment type="caution">
    <text evidence="6">The sequence shown here is derived from an EMBL/GenBank/DDBJ whole genome shotgun (WGS) entry which is preliminary data.</text>
</comment>
<dbReference type="OrthoDB" id="407221at2759"/>
<evidence type="ECO:0000256" key="2">
    <source>
        <dbReference type="ARBA" id="ARBA00022980"/>
    </source>
</evidence>
<sequence>MPLPPASGTGKYYALAAKSIRLIRQGCTNRPFFHISVTHRKRLNQYPVIEQLGSYDPMVNMYNEKLVALNLERIRFWLGKGAHVSKPVAELFAWFQQINGLARPVQYHTLTEFSYEITVSIVVFRPVNESFSGPPSPHNLHLLASPFFISLLSSIRYPTVTIFPPEASKALVTPLKLYESMSSDIHLVPCNERKILENIQYLLDTRLGSGCLSGLFPVHPRTYMKAWRNRKVIREQQIKLEAEKAQAKTENVP</sequence>
<comment type="similarity">
    <text evidence="1">Belongs to the bacterial ribosomal protein bS16 family.</text>
</comment>
<dbReference type="AlphaFoldDB" id="A0A4C1TCQ8"/>
<dbReference type="HAMAP" id="MF_00385">
    <property type="entry name" value="Ribosomal_bS16"/>
    <property type="match status" value="1"/>
</dbReference>
<gene>
    <name evidence="6" type="primary">mRpS16</name>
    <name evidence="6" type="ORF">EVAR_79753_1</name>
</gene>
<dbReference type="SUPFAM" id="SSF54565">
    <property type="entry name" value="Ribosomal protein S16"/>
    <property type="match status" value="1"/>
</dbReference>
<keyword evidence="3" id="KW-0687">Ribonucleoprotein</keyword>
<evidence type="ECO:0000256" key="1">
    <source>
        <dbReference type="ARBA" id="ARBA00006668"/>
    </source>
</evidence>
<dbReference type="InterPro" id="IPR023803">
    <property type="entry name" value="Ribosomal_bS16_dom_sf"/>
</dbReference>
<dbReference type="GO" id="GO:0005763">
    <property type="term" value="C:mitochondrial small ribosomal subunit"/>
    <property type="evidence" value="ECO:0007669"/>
    <property type="project" value="TreeGrafter"/>
</dbReference>
<name>A0A4C1TCQ8_EUMVA</name>
<dbReference type="Proteomes" id="UP000299102">
    <property type="component" value="Unassembled WGS sequence"/>
</dbReference>
<evidence type="ECO:0000256" key="4">
    <source>
        <dbReference type="ARBA" id="ARBA00035263"/>
    </source>
</evidence>
<dbReference type="InterPro" id="IPR000307">
    <property type="entry name" value="Ribosomal_bS16"/>
</dbReference>
<keyword evidence="2 6" id="KW-0689">Ribosomal protein</keyword>
<dbReference type="Pfam" id="PF00886">
    <property type="entry name" value="Ribosomal_S16"/>
    <property type="match status" value="1"/>
</dbReference>
<evidence type="ECO:0000313" key="7">
    <source>
        <dbReference type="Proteomes" id="UP000299102"/>
    </source>
</evidence>
<organism evidence="6 7">
    <name type="scientific">Eumeta variegata</name>
    <name type="common">Bagworm moth</name>
    <name type="synonym">Eumeta japonica</name>
    <dbReference type="NCBI Taxonomy" id="151549"/>
    <lineage>
        <taxon>Eukaryota</taxon>
        <taxon>Metazoa</taxon>
        <taxon>Ecdysozoa</taxon>
        <taxon>Arthropoda</taxon>
        <taxon>Hexapoda</taxon>
        <taxon>Insecta</taxon>
        <taxon>Pterygota</taxon>
        <taxon>Neoptera</taxon>
        <taxon>Endopterygota</taxon>
        <taxon>Lepidoptera</taxon>
        <taxon>Glossata</taxon>
        <taxon>Ditrysia</taxon>
        <taxon>Tineoidea</taxon>
        <taxon>Psychidae</taxon>
        <taxon>Oiketicinae</taxon>
        <taxon>Eumeta</taxon>
    </lineage>
</organism>